<name>A0A9N9PJR3_9GLOM</name>
<evidence type="ECO:0000313" key="2">
    <source>
        <dbReference type="EMBL" id="CAG8827212.1"/>
    </source>
</evidence>
<feature type="domain" description="SKP1 component dimerisation" evidence="1">
    <location>
        <begin position="2"/>
        <end position="49"/>
    </location>
</feature>
<protein>
    <submittedName>
        <fullName evidence="2">24815_t:CDS:1</fullName>
    </submittedName>
</protein>
<dbReference type="SUPFAM" id="SSF81382">
    <property type="entry name" value="Skp1 dimerisation domain-like"/>
    <property type="match status" value="1"/>
</dbReference>
<organism evidence="2 3">
    <name type="scientific">Dentiscutata erythropus</name>
    <dbReference type="NCBI Taxonomy" id="1348616"/>
    <lineage>
        <taxon>Eukaryota</taxon>
        <taxon>Fungi</taxon>
        <taxon>Fungi incertae sedis</taxon>
        <taxon>Mucoromycota</taxon>
        <taxon>Glomeromycotina</taxon>
        <taxon>Glomeromycetes</taxon>
        <taxon>Diversisporales</taxon>
        <taxon>Gigasporaceae</taxon>
        <taxon>Dentiscutata</taxon>
    </lineage>
</organism>
<dbReference type="EMBL" id="CAJVPY010069309">
    <property type="protein sequence ID" value="CAG8827212.1"/>
    <property type="molecule type" value="Genomic_DNA"/>
</dbReference>
<reference evidence="2" key="1">
    <citation type="submission" date="2021-06" db="EMBL/GenBank/DDBJ databases">
        <authorList>
            <person name="Kallberg Y."/>
            <person name="Tangrot J."/>
            <person name="Rosling A."/>
        </authorList>
    </citation>
    <scope>NUCLEOTIDE SEQUENCE</scope>
    <source>
        <strain evidence="2">MA453B</strain>
    </source>
</reference>
<dbReference type="GO" id="GO:0006511">
    <property type="term" value="P:ubiquitin-dependent protein catabolic process"/>
    <property type="evidence" value="ECO:0007669"/>
    <property type="project" value="InterPro"/>
</dbReference>
<dbReference type="OrthoDB" id="2342932at2759"/>
<dbReference type="InterPro" id="IPR036296">
    <property type="entry name" value="SKP1-like_dim_sf"/>
</dbReference>
<gene>
    <name evidence="2" type="ORF">DERYTH_LOCUS28244</name>
</gene>
<comment type="caution">
    <text evidence="2">The sequence shown here is derived from an EMBL/GenBank/DDBJ whole genome shotgun (WGS) entry which is preliminary data.</text>
</comment>
<keyword evidence="3" id="KW-1185">Reference proteome</keyword>
<dbReference type="Gene3D" id="3.30.710.10">
    <property type="entry name" value="Potassium Channel Kv1.1, Chain A"/>
    <property type="match status" value="1"/>
</dbReference>
<dbReference type="InterPro" id="IPR016897">
    <property type="entry name" value="SKP1"/>
</dbReference>
<dbReference type="AlphaFoldDB" id="A0A9N9PJR3"/>
<feature type="non-terminal residue" evidence="2">
    <location>
        <position position="1"/>
    </location>
</feature>
<evidence type="ECO:0000313" key="3">
    <source>
        <dbReference type="Proteomes" id="UP000789405"/>
    </source>
</evidence>
<dbReference type="PANTHER" id="PTHR11165">
    <property type="entry name" value="SKP1"/>
    <property type="match status" value="1"/>
</dbReference>
<dbReference type="Proteomes" id="UP000789405">
    <property type="component" value="Unassembled WGS sequence"/>
</dbReference>
<proteinExistence type="predicted"/>
<sequence>IKPLLDLTCKTVANMIRGKSTDEIRRTFNIENDFTPEEEEQVKCENDWCEER</sequence>
<dbReference type="InterPro" id="IPR011333">
    <property type="entry name" value="SKP1/BTB/POZ_sf"/>
</dbReference>
<evidence type="ECO:0000259" key="1">
    <source>
        <dbReference type="Pfam" id="PF01466"/>
    </source>
</evidence>
<dbReference type="InterPro" id="IPR016072">
    <property type="entry name" value="Skp1_comp_dimer"/>
</dbReference>
<dbReference type="Pfam" id="PF01466">
    <property type="entry name" value="Skp1"/>
    <property type="match status" value="1"/>
</dbReference>
<accession>A0A9N9PJR3</accession>